<dbReference type="PRINTS" id="PR00344">
    <property type="entry name" value="BCTRLSENSOR"/>
</dbReference>
<dbReference type="Gene3D" id="3.30.565.10">
    <property type="entry name" value="Histidine kinase-like ATPase, C-terminal domain"/>
    <property type="match status" value="1"/>
</dbReference>
<dbReference type="Pfam" id="PF02518">
    <property type="entry name" value="HATPase_c"/>
    <property type="match status" value="1"/>
</dbReference>
<protein>
    <recommendedName>
        <fullName evidence="2">histidine kinase</fullName>
        <ecNumber evidence="2">2.7.13.3</ecNumber>
    </recommendedName>
</protein>
<evidence type="ECO:0000259" key="5">
    <source>
        <dbReference type="Pfam" id="PF02518"/>
    </source>
</evidence>
<feature type="domain" description="Histidine kinase/HSP90-like ATPase" evidence="5">
    <location>
        <begin position="5"/>
        <end position="52"/>
    </location>
</feature>
<evidence type="ECO:0000256" key="4">
    <source>
        <dbReference type="ARBA" id="ARBA00023012"/>
    </source>
</evidence>
<organism evidence="6 7">
    <name type="scientific">Oribacterium parvum ACB1</name>
    <dbReference type="NCBI Taxonomy" id="796943"/>
    <lineage>
        <taxon>Bacteria</taxon>
        <taxon>Bacillati</taxon>
        <taxon>Bacillota</taxon>
        <taxon>Clostridia</taxon>
        <taxon>Lachnospirales</taxon>
        <taxon>Lachnospiraceae</taxon>
        <taxon>Oribacterium</taxon>
    </lineage>
</organism>
<comment type="catalytic activity">
    <reaction evidence="1">
        <text>ATP + protein L-histidine = ADP + protein N-phospho-L-histidine.</text>
        <dbReference type="EC" id="2.7.13.3"/>
    </reaction>
</comment>
<proteinExistence type="predicted"/>
<accession>S2KUL3</accession>
<dbReference type="PANTHER" id="PTHR43547">
    <property type="entry name" value="TWO-COMPONENT HISTIDINE KINASE"/>
    <property type="match status" value="1"/>
</dbReference>
<evidence type="ECO:0000313" key="7">
    <source>
        <dbReference type="Proteomes" id="UP000018461"/>
    </source>
</evidence>
<dbReference type="HOGENOM" id="CLU_2845542_0_0_9"/>
<evidence type="ECO:0000256" key="1">
    <source>
        <dbReference type="ARBA" id="ARBA00000085"/>
    </source>
</evidence>
<evidence type="ECO:0000256" key="3">
    <source>
        <dbReference type="ARBA" id="ARBA00022553"/>
    </source>
</evidence>
<dbReference type="InterPro" id="IPR003594">
    <property type="entry name" value="HATPase_dom"/>
</dbReference>
<dbReference type="InterPro" id="IPR036890">
    <property type="entry name" value="HATPase_C_sf"/>
</dbReference>
<keyword evidence="7" id="KW-1185">Reference proteome</keyword>
<comment type="caution">
    <text evidence="6">The sequence shown here is derived from an EMBL/GenBank/DDBJ whole genome shotgun (WGS) entry which is preliminary data.</text>
</comment>
<sequence length="65" mass="7733">MKFFEEERKNLFKRFFRLDESHSGGKGYGLGLSIAKEIVTMHKGEIKVESEKKYIHFIVLLSWIR</sequence>
<dbReference type="EMBL" id="AFZC02000002">
    <property type="protein sequence ID" value="EPC06870.1"/>
    <property type="molecule type" value="Genomic_DNA"/>
</dbReference>
<evidence type="ECO:0000256" key="2">
    <source>
        <dbReference type="ARBA" id="ARBA00012438"/>
    </source>
</evidence>
<dbReference type="GO" id="GO:0000155">
    <property type="term" value="F:phosphorelay sensor kinase activity"/>
    <property type="evidence" value="ECO:0007669"/>
    <property type="project" value="TreeGrafter"/>
</dbReference>
<evidence type="ECO:0000313" key="6">
    <source>
        <dbReference type="EMBL" id="EPC06870.1"/>
    </source>
</evidence>
<dbReference type="Proteomes" id="UP000018461">
    <property type="component" value="Unassembled WGS sequence"/>
</dbReference>
<keyword evidence="3" id="KW-0597">Phosphoprotein</keyword>
<keyword evidence="4" id="KW-0902">Two-component regulatory system</keyword>
<dbReference type="InterPro" id="IPR004358">
    <property type="entry name" value="Sig_transdc_His_kin-like_C"/>
</dbReference>
<name>S2KUL3_9FIRM</name>
<dbReference type="STRING" id="796943.HMPREF9625_02190"/>
<gene>
    <name evidence="6" type="ORF">HMPREF9625_02190</name>
</gene>
<dbReference type="SUPFAM" id="SSF55874">
    <property type="entry name" value="ATPase domain of HSP90 chaperone/DNA topoisomerase II/histidine kinase"/>
    <property type="match status" value="1"/>
</dbReference>
<dbReference type="EC" id="2.7.13.3" evidence="2"/>
<dbReference type="RefSeq" id="WP_009538057.1">
    <property type="nucleotide sequence ID" value="NZ_KE148312.1"/>
</dbReference>
<reference evidence="6" key="1">
    <citation type="submission" date="2013-03" db="EMBL/GenBank/DDBJ databases">
        <title>The Genome Sequence of Oribacterium sp. ACB1.</title>
        <authorList>
            <consortium name="The Broad Institute Genomics Platform"/>
            <consortium name="The Broad Institute Genome Sequencing Center for Infectious Disease"/>
            <person name="Earl A."/>
            <person name="Ward D."/>
            <person name="Feldgarden M."/>
            <person name="Gevers D."/>
            <person name="Sizova M."/>
            <person name="Hazen A."/>
            <person name="Epstein S."/>
            <person name="Walker B."/>
            <person name="Young S."/>
            <person name="Zeng Q."/>
            <person name="Gargeya S."/>
            <person name="Fitzgerald M."/>
            <person name="Haas B."/>
            <person name="Abouelleil A."/>
            <person name="Allen A.W."/>
            <person name="Alvarado L."/>
            <person name="Arachchi H.M."/>
            <person name="Berlin A.M."/>
            <person name="Chapman S.B."/>
            <person name="Gainer-Dewar J."/>
            <person name="Goldberg J."/>
            <person name="Griggs A."/>
            <person name="Gujja S."/>
            <person name="Hansen M."/>
            <person name="Howarth C."/>
            <person name="Imamovic A."/>
            <person name="Ireland A."/>
            <person name="Larimer J."/>
            <person name="McCowan C."/>
            <person name="Murphy C."/>
            <person name="Pearson M."/>
            <person name="Poon T.W."/>
            <person name="Priest M."/>
            <person name="Roberts A."/>
            <person name="Saif S."/>
            <person name="Shea T."/>
            <person name="Sisk P."/>
            <person name="Sykes S."/>
            <person name="Wortman J."/>
            <person name="Nusbaum C."/>
            <person name="Birren B."/>
        </authorList>
    </citation>
    <scope>NUCLEOTIDE SEQUENCE [LARGE SCALE GENOMIC DNA]</scope>
    <source>
        <strain evidence="6">ACB1</strain>
    </source>
</reference>
<dbReference type="PANTHER" id="PTHR43547:SF2">
    <property type="entry name" value="HYBRID SIGNAL TRANSDUCTION HISTIDINE KINASE C"/>
    <property type="match status" value="1"/>
</dbReference>
<dbReference type="AlphaFoldDB" id="S2KUL3"/>